<dbReference type="Gene3D" id="6.10.250.1170">
    <property type="match status" value="1"/>
</dbReference>
<reference evidence="8" key="3">
    <citation type="submission" date="2025-08" db="UniProtKB">
        <authorList>
            <consortium name="Ensembl"/>
        </authorList>
    </citation>
    <scope>IDENTIFICATION</scope>
</reference>
<evidence type="ECO:0000256" key="3">
    <source>
        <dbReference type="ARBA" id="ARBA00022884"/>
    </source>
</evidence>
<dbReference type="InterPro" id="IPR000504">
    <property type="entry name" value="RRM_dom"/>
</dbReference>
<keyword evidence="2" id="KW-0677">Repeat</keyword>
<evidence type="ECO:0000256" key="6">
    <source>
        <dbReference type="SAM" id="MobiDB-lite"/>
    </source>
</evidence>
<dbReference type="AlphaFoldDB" id="F6RWR9"/>
<dbReference type="HOGENOM" id="CLU_511486_0_0_1"/>
<dbReference type="FunCoup" id="F6RWR9">
    <property type="interactions" value="244"/>
</dbReference>
<evidence type="ECO:0000256" key="5">
    <source>
        <dbReference type="SAM" id="Coils"/>
    </source>
</evidence>
<dbReference type="SMART" id="SM00360">
    <property type="entry name" value="RRM"/>
    <property type="match status" value="2"/>
</dbReference>
<dbReference type="GO" id="GO:0005634">
    <property type="term" value="C:nucleus"/>
    <property type="evidence" value="ECO:0000318"/>
    <property type="project" value="GO_Central"/>
</dbReference>
<dbReference type="EMBL" id="EAAA01002283">
    <property type="status" value="NOT_ANNOTATED_CDS"/>
    <property type="molecule type" value="Genomic_DNA"/>
</dbReference>
<dbReference type="GO" id="GO:0006355">
    <property type="term" value="P:regulation of DNA-templated transcription"/>
    <property type="evidence" value="ECO:0000318"/>
    <property type="project" value="GO_Central"/>
</dbReference>
<dbReference type="SUPFAM" id="SSF54928">
    <property type="entry name" value="RNA-binding domain, RBD"/>
    <property type="match status" value="1"/>
</dbReference>
<dbReference type="GeneTree" id="ENSGT00940000169018"/>
<dbReference type="InterPro" id="IPR012975">
    <property type="entry name" value="NOPS"/>
</dbReference>
<keyword evidence="5" id="KW-0175">Coiled coil</keyword>
<dbReference type="CDD" id="cd12333">
    <property type="entry name" value="RRM2_p54nrb_like"/>
    <property type="match status" value="1"/>
</dbReference>
<name>F6RWR9_CIOIN</name>
<feature type="domain" description="RRM" evidence="7">
    <location>
        <begin position="196"/>
        <end position="277"/>
    </location>
</feature>
<protein>
    <recommendedName>
        <fullName evidence="7">RRM domain-containing protein</fullName>
    </recommendedName>
</protein>
<dbReference type="GO" id="GO:0003723">
    <property type="term" value="F:RNA binding"/>
    <property type="evidence" value="ECO:0000318"/>
    <property type="project" value="GO_Central"/>
</dbReference>
<reference evidence="9" key="1">
    <citation type="journal article" date="2002" name="Science">
        <title>The draft genome of Ciona intestinalis: insights into chordate and vertebrate origins.</title>
        <authorList>
            <person name="Dehal P."/>
            <person name="Satou Y."/>
            <person name="Campbell R.K."/>
            <person name="Chapman J."/>
            <person name="Degnan B."/>
            <person name="De Tomaso A."/>
            <person name="Davidson B."/>
            <person name="Di Gregorio A."/>
            <person name="Gelpke M."/>
            <person name="Goodstein D.M."/>
            <person name="Harafuji N."/>
            <person name="Hastings K.E."/>
            <person name="Ho I."/>
            <person name="Hotta K."/>
            <person name="Huang W."/>
            <person name="Kawashima T."/>
            <person name="Lemaire P."/>
            <person name="Martinez D."/>
            <person name="Meinertzhagen I.A."/>
            <person name="Necula S."/>
            <person name="Nonaka M."/>
            <person name="Putnam N."/>
            <person name="Rash S."/>
            <person name="Saiga H."/>
            <person name="Satake M."/>
            <person name="Terry A."/>
            <person name="Yamada L."/>
            <person name="Wang H.G."/>
            <person name="Awazu S."/>
            <person name="Azumi K."/>
            <person name="Boore J."/>
            <person name="Branno M."/>
            <person name="Chin-Bow S."/>
            <person name="DeSantis R."/>
            <person name="Doyle S."/>
            <person name="Francino P."/>
            <person name="Keys D.N."/>
            <person name="Haga S."/>
            <person name="Hayashi H."/>
            <person name="Hino K."/>
            <person name="Imai K.S."/>
            <person name="Inaba K."/>
            <person name="Kano S."/>
            <person name="Kobayashi K."/>
            <person name="Kobayashi M."/>
            <person name="Lee B.I."/>
            <person name="Makabe K.W."/>
            <person name="Manohar C."/>
            <person name="Matassi G."/>
            <person name="Medina M."/>
            <person name="Mochizuki Y."/>
            <person name="Mount S."/>
            <person name="Morishita T."/>
            <person name="Miura S."/>
            <person name="Nakayama A."/>
            <person name="Nishizaka S."/>
            <person name="Nomoto H."/>
            <person name="Ohta F."/>
            <person name="Oishi K."/>
            <person name="Rigoutsos I."/>
            <person name="Sano M."/>
            <person name="Sasaki A."/>
            <person name="Sasakura Y."/>
            <person name="Shoguchi E."/>
            <person name="Shin-i T."/>
            <person name="Spagnuolo A."/>
            <person name="Stainier D."/>
            <person name="Suzuki M.M."/>
            <person name="Tassy O."/>
            <person name="Takatori N."/>
            <person name="Tokuoka M."/>
            <person name="Yagi K."/>
            <person name="Yoshizaki F."/>
            <person name="Wada S."/>
            <person name="Zhang C."/>
            <person name="Hyatt P.D."/>
            <person name="Larimer F."/>
            <person name="Detter C."/>
            <person name="Doggett N."/>
            <person name="Glavina T."/>
            <person name="Hawkins T."/>
            <person name="Richardson P."/>
            <person name="Lucas S."/>
            <person name="Kohara Y."/>
            <person name="Levine M."/>
            <person name="Satoh N."/>
            <person name="Rokhsar D.S."/>
        </authorList>
    </citation>
    <scope>NUCLEOTIDE SEQUENCE [LARGE SCALE GENOMIC DNA]</scope>
</reference>
<reference evidence="8" key="4">
    <citation type="submission" date="2025-09" db="UniProtKB">
        <authorList>
            <consortium name="Ensembl"/>
        </authorList>
    </citation>
    <scope>IDENTIFICATION</scope>
</reference>
<organism evidence="8 9">
    <name type="scientific">Ciona intestinalis</name>
    <name type="common">Transparent sea squirt</name>
    <name type="synonym">Ascidia intestinalis</name>
    <dbReference type="NCBI Taxonomy" id="7719"/>
    <lineage>
        <taxon>Eukaryota</taxon>
        <taxon>Metazoa</taxon>
        <taxon>Chordata</taxon>
        <taxon>Tunicata</taxon>
        <taxon>Ascidiacea</taxon>
        <taxon>Phlebobranchia</taxon>
        <taxon>Cionidae</taxon>
        <taxon>Ciona</taxon>
    </lineage>
</organism>
<evidence type="ECO:0000256" key="1">
    <source>
        <dbReference type="ARBA" id="ARBA00004324"/>
    </source>
</evidence>
<evidence type="ECO:0000259" key="7">
    <source>
        <dbReference type="PROSITE" id="PS50102"/>
    </source>
</evidence>
<feature type="compositionally biased region" description="Pro residues" evidence="6">
    <location>
        <begin position="41"/>
        <end position="64"/>
    </location>
</feature>
<proteinExistence type="predicted"/>
<evidence type="ECO:0000256" key="2">
    <source>
        <dbReference type="ARBA" id="ARBA00022737"/>
    </source>
</evidence>
<dbReference type="OMA" id="NAERAKW"/>
<dbReference type="InterPro" id="IPR035979">
    <property type="entry name" value="RBD_domain_sf"/>
</dbReference>
<sequence length="533" mass="61163">MPANRYGGGGGSGNGRYFNNNNRQDRNYQQNRRHPPNHQTPMPPPPVPPMMKNSPLPPKMPVPVPAVDMKKEKSPAKMKVPEPVPPPSLANETGHSSRNESNDSHQNASNRPTERKFTQRSRLFIGNLPTSITEEEFKNLFRPFGEVSETFVNAEKGFGFVRMDTRTNAERAKWELDGKVMRSNRQLRVRFATHGAALSVKNISPFVSNELLEEAFSQFGPVERAVVVVDDRGKSMERGIVEFARKSSATKALQQIRDGCFLLTSSPRAVVASTLEQEDTEDGLMERNVSKSQSYFQEREAPPRFAKPNSFEEEFARRWKALYDLERQQREHLEKNIQEAKEKLETEMENAIHDHQTMLMKQDLLRRQEELQRLEEARKRELDRRQELEVARENARKKEMEGQSQRLDMLRAQIEGTYKQDMPPHPSMGFNHQPGFGRPGSPLMPPQLHDQLAKELMGGQGGLAPAPLIKVKSYHHIHSDMNKLMDSLDKMSDSDQNFYRLAYEHCNNICTCKAQNYKIEDPMFERLEPCPKS</sequence>
<keyword evidence="3 4" id="KW-0694">RNA-binding</keyword>
<dbReference type="InterPro" id="IPR012677">
    <property type="entry name" value="Nucleotide-bd_a/b_plait_sf"/>
</dbReference>
<dbReference type="Gene3D" id="3.30.70.330">
    <property type="match status" value="2"/>
</dbReference>
<evidence type="ECO:0000256" key="4">
    <source>
        <dbReference type="PROSITE-ProRule" id="PRU00176"/>
    </source>
</evidence>
<reference evidence="8" key="2">
    <citation type="journal article" date="2008" name="Genome Biol.">
        <title>Improved genome assembly and evidence-based global gene model set for the chordate Ciona intestinalis: new insight into intron and operon populations.</title>
        <authorList>
            <person name="Satou Y."/>
            <person name="Mineta K."/>
            <person name="Ogasawara M."/>
            <person name="Sasakura Y."/>
            <person name="Shoguchi E."/>
            <person name="Ueno K."/>
            <person name="Yamada L."/>
            <person name="Matsumoto J."/>
            <person name="Wasserscheid J."/>
            <person name="Dewar K."/>
            <person name="Wiley G.B."/>
            <person name="Macmil S.L."/>
            <person name="Roe B.A."/>
            <person name="Zeller R.W."/>
            <person name="Hastings K.E."/>
            <person name="Lemaire P."/>
            <person name="Lindquist E."/>
            <person name="Endo T."/>
            <person name="Hotta K."/>
            <person name="Inaba K."/>
        </authorList>
    </citation>
    <scope>NUCLEOTIDE SEQUENCE [LARGE SCALE GENOMIC DNA]</scope>
    <source>
        <strain evidence="8">wild type</strain>
    </source>
</reference>
<accession>F6RWR9</accession>
<evidence type="ECO:0000313" key="8">
    <source>
        <dbReference type="Ensembl" id="ENSCINP00000008353.3"/>
    </source>
</evidence>
<dbReference type="PANTHER" id="PTHR23189">
    <property type="entry name" value="RNA RECOGNITION MOTIF-CONTAINING"/>
    <property type="match status" value="1"/>
</dbReference>
<dbReference type="FunFam" id="3.30.70.330:FF:000513">
    <property type="entry name" value="Splicing factor, proline-and glutamine-rich"/>
    <property type="match status" value="1"/>
</dbReference>
<feature type="compositionally biased region" description="Gly residues" evidence="6">
    <location>
        <begin position="1"/>
        <end position="14"/>
    </location>
</feature>
<feature type="compositionally biased region" description="Low complexity" evidence="6">
    <location>
        <begin position="15"/>
        <end position="30"/>
    </location>
</feature>
<dbReference type="CDD" id="cd12332">
    <property type="entry name" value="RRM1_p54nrb_like"/>
    <property type="match status" value="1"/>
</dbReference>
<feature type="domain" description="RRM" evidence="7">
    <location>
        <begin position="121"/>
        <end position="194"/>
    </location>
</feature>
<comment type="subcellular location">
    <subcellularLocation>
        <location evidence="1">Nucleus speckle</location>
    </subcellularLocation>
</comment>
<keyword evidence="9" id="KW-1185">Reference proteome</keyword>
<dbReference type="Ensembl" id="ENSCINT00000008353.3">
    <property type="protein sequence ID" value="ENSCINP00000008353.3"/>
    <property type="gene ID" value="ENSCING00000004050.3"/>
</dbReference>
<dbReference type="InParanoid" id="F6RWR9"/>
<feature type="coiled-coil region" evidence="5">
    <location>
        <begin position="316"/>
        <end position="398"/>
    </location>
</feature>
<dbReference type="CDD" id="cd12931">
    <property type="entry name" value="eNOPS_SF"/>
    <property type="match status" value="1"/>
</dbReference>
<dbReference type="GO" id="GO:0016607">
    <property type="term" value="C:nuclear speck"/>
    <property type="evidence" value="ECO:0007669"/>
    <property type="project" value="UniProtKB-SubCell"/>
</dbReference>
<feature type="region of interest" description="Disordered" evidence="6">
    <location>
        <begin position="1"/>
        <end position="121"/>
    </location>
</feature>
<dbReference type="STRING" id="7719.ENSCINP00000008353"/>
<dbReference type="FunFam" id="3.30.70.330:FF:000043">
    <property type="entry name" value="paraspeckle component 1 isoform X1"/>
    <property type="match status" value="1"/>
</dbReference>
<dbReference type="Pfam" id="PF00076">
    <property type="entry name" value="RRM_1"/>
    <property type="match status" value="2"/>
</dbReference>
<evidence type="ECO:0000313" key="9">
    <source>
        <dbReference type="Proteomes" id="UP000008144"/>
    </source>
</evidence>
<dbReference type="PROSITE" id="PS50102">
    <property type="entry name" value="RRM"/>
    <property type="match status" value="2"/>
</dbReference>
<dbReference type="Proteomes" id="UP000008144">
    <property type="component" value="Chromosome 6"/>
</dbReference>
<dbReference type="Pfam" id="PF08075">
    <property type="entry name" value="NOPS"/>
    <property type="match status" value="1"/>
</dbReference>